<sequence length="142" mass="16464">MGCFNSKTLSRKSLLKLFEKNNAATIIYGEYRKIMGMDLSGFLRLSASIEIFQGSQREEEEELFEHSRVNLSNGTGLYIPTNASYIDGFKDPQAYIHRTEVIVMLDYPRENQFSALFWNSDEESLLQFGKLSIKKFRAYQNH</sequence>
<dbReference type="EMBL" id="JAHXZJ010001492">
    <property type="protein sequence ID" value="KAH0552647.1"/>
    <property type="molecule type" value="Genomic_DNA"/>
</dbReference>
<comment type="caution">
    <text evidence="1">The sequence shown here is derived from an EMBL/GenBank/DDBJ whole genome shotgun (WGS) entry which is preliminary data.</text>
</comment>
<organism evidence="1 2">
    <name type="scientific">Cotesia glomerata</name>
    <name type="common">Lepidopteran parasitic wasp</name>
    <name type="synonym">Apanteles glomeratus</name>
    <dbReference type="NCBI Taxonomy" id="32391"/>
    <lineage>
        <taxon>Eukaryota</taxon>
        <taxon>Metazoa</taxon>
        <taxon>Ecdysozoa</taxon>
        <taxon>Arthropoda</taxon>
        <taxon>Hexapoda</taxon>
        <taxon>Insecta</taxon>
        <taxon>Pterygota</taxon>
        <taxon>Neoptera</taxon>
        <taxon>Endopterygota</taxon>
        <taxon>Hymenoptera</taxon>
        <taxon>Apocrita</taxon>
        <taxon>Ichneumonoidea</taxon>
        <taxon>Braconidae</taxon>
        <taxon>Microgastrinae</taxon>
        <taxon>Cotesia</taxon>
    </lineage>
</organism>
<dbReference type="AlphaFoldDB" id="A0AAV7IJA6"/>
<protein>
    <submittedName>
        <fullName evidence="1">Uncharacterized protein</fullName>
    </submittedName>
</protein>
<dbReference type="Proteomes" id="UP000826195">
    <property type="component" value="Unassembled WGS sequence"/>
</dbReference>
<gene>
    <name evidence="1" type="ORF">KQX54_013730</name>
</gene>
<name>A0AAV7IJA6_COTGL</name>
<reference evidence="1 2" key="1">
    <citation type="journal article" date="2021" name="J. Hered.">
        <title>A chromosome-level genome assembly of the parasitoid wasp, Cotesia glomerata (Hymenoptera: Braconidae).</title>
        <authorList>
            <person name="Pinto B.J."/>
            <person name="Weis J.J."/>
            <person name="Gamble T."/>
            <person name="Ode P.J."/>
            <person name="Paul R."/>
            <person name="Zaspel J.M."/>
        </authorList>
    </citation>
    <scope>NUCLEOTIDE SEQUENCE [LARGE SCALE GENOMIC DNA]</scope>
    <source>
        <strain evidence="1">CgM1</strain>
    </source>
</reference>
<proteinExistence type="predicted"/>
<accession>A0AAV7IJA6</accession>
<keyword evidence="2" id="KW-1185">Reference proteome</keyword>
<evidence type="ECO:0000313" key="2">
    <source>
        <dbReference type="Proteomes" id="UP000826195"/>
    </source>
</evidence>
<dbReference type="SUPFAM" id="SSF52799">
    <property type="entry name" value="(Phosphotyrosine protein) phosphatases II"/>
    <property type="match status" value="1"/>
</dbReference>
<evidence type="ECO:0000313" key="1">
    <source>
        <dbReference type="EMBL" id="KAH0552647.1"/>
    </source>
</evidence>
<dbReference type="InterPro" id="IPR029021">
    <property type="entry name" value="Prot-tyrosine_phosphatase-like"/>
</dbReference>